<dbReference type="AlphaFoldDB" id="A0AAD8RES0"/>
<reference evidence="2" key="1">
    <citation type="submission" date="2023-07" db="EMBL/GenBank/DDBJ databases">
        <title>A chromosome-level genome assembly of Lolium multiflorum.</title>
        <authorList>
            <person name="Chen Y."/>
            <person name="Copetti D."/>
            <person name="Kolliker R."/>
            <person name="Studer B."/>
        </authorList>
    </citation>
    <scope>NUCLEOTIDE SEQUENCE</scope>
    <source>
        <strain evidence="2">02402/16</strain>
        <tissue evidence="2">Leaf</tissue>
    </source>
</reference>
<feature type="region of interest" description="Disordered" evidence="1">
    <location>
        <begin position="53"/>
        <end position="73"/>
    </location>
</feature>
<gene>
    <name evidence="2" type="ORF">QYE76_025617</name>
</gene>
<evidence type="ECO:0000313" key="2">
    <source>
        <dbReference type="EMBL" id="KAK1620100.1"/>
    </source>
</evidence>
<protein>
    <submittedName>
        <fullName evidence="2">Uncharacterized protein</fullName>
    </submittedName>
</protein>
<evidence type="ECO:0000256" key="1">
    <source>
        <dbReference type="SAM" id="MobiDB-lite"/>
    </source>
</evidence>
<keyword evidence="3" id="KW-1185">Reference proteome</keyword>
<evidence type="ECO:0000313" key="3">
    <source>
        <dbReference type="Proteomes" id="UP001231189"/>
    </source>
</evidence>
<feature type="region of interest" description="Disordered" evidence="1">
    <location>
        <begin position="224"/>
        <end position="269"/>
    </location>
</feature>
<feature type="compositionally biased region" description="Basic and acidic residues" evidence="1">
    <location>
        <begin position="255"/>
        <end position="269"/>
    </location>
</feature>
<feature type="compositionally biased region" description="Polar residues" evidence="1">
    <location>
        <begin position="234"/>
        <end position="254"/>
    </location>
</feature>
<name>A0AAD8RES0_LOLMU</name>
<proteinExistence type="predicted"/>
<organism evidence="2 3">
    <name type="scientific">Lolium multiflorum</name>
    <name type="common">Italian ryegrass</name>
    <name type="synonym">Lolium perenne subsp. multiflorum</name>
    <dbReference type="NCBI Taxonomy" id="4521"/>
    <lineage>
        <taxon>Eukaryota</taxon>
        <taxon>Viridiplantae</taxon>
        <taxon>Streptophyta</taxon>
        <taxon>Embryophyta</taxon>
        <taxon>Tracheophyta</taxon>
        <taxon>Spermatophyta</taxon>
        <taxon>Magnoliopsida</taxon>
        <taxon>Liliopsida</taxon>
        <taxon>Poales</taxon>
        <taxon>Poaceae</taxon>
        <taxon>BOP clade</taxon>
        <taxon>Pooideae</taxon>
        <taxon>Poodae</taxon>
        <taxon>Poeae</taxon>
        <taxon>Poeae Chloroplast Group 2 (Poeae type)</taxon>
        <taxon>Loliodinae</taxon>
        <taxon>Loliinae</taxon>
        <taxon>Lolium</taxon>
    </lineage>
</organism>
<sequence length="269" mass="30419">MSSLLRVKILSRLLLLVRRLRRLHLSKEEANRHLLQLEEIINSDEGTDSRVSYRASKEAKKSPSLDSRTIGPYPTSSMKKLECKRGKLLPLGFMDPDTFMKLRFHFILLIIDFHKGVVKVMDSKRKEYADGRTWLSSFRGEKHIQSNTLSAHANTHAAEIATDVFLAPIFKRDHRIDLARHAIDVTMTPDNSIIMHVSCSPRPSSIPCSSTPPRIINVNMVDEHHSTKDAPPSSRCSQNDAPRGRTTQEAPSSSDPRDPDLGFPPEQHE</sequence>
<comment type="caution">
    <text evidence="2">The sequence shown here is derived from an EMBL/GenBank/DDBJ whole genome shotgun (WGS) entry which is preliminary data.</text>
</comment>
<dbReference type="Proteomes" id="UP001231189">
    <property type="component" value="Unassembled WGS sequence"/>
</dbReference>
<accession>A0AAD8RES0</accession>
<dbReference type="EMBL" id="JAUUTY010000006">
    <property type="protein sequence ID" value="KAK1620100.1"/>
    <property type="molecule type" value="Genomic_DNA"/>
</dbReference>